<dbReference type="InterPro" id="IPR043129">
    <property type="entry name" value="ATPase_NBD"/>
</dbReference>
<dbReference type="RefSeq" id="WP_318585054.1">
    <property type="nucleotide sequence ID" value="NZ_JAWRCP010000001.1"/>
</dbReference>
<organism evidence="2 3">
    <name type="scientific">Vibrio rhizosphaerae</name>
    <dbReference type="NCBI Taxonomy" id="398736"/>
    <lineage>
        <taxon>Bacteria</taxon>
        <taxon>Pseudomonadati</taxon>
        <taxon>Pseudomonadota</taxon>
        <taxon>Gammaproteobacteria</taxon>
        <taxon>Vibrionales</taxon>
        <taxon>Vibrionaceae</taxon>
        <taxon>Vibrio</taxon>
    </lineage>
</organism>
<dbReference type="InterPro" id="IPR036388">
    <property type="entry name" value="WH-like_DNA-bd_sf"/>
</dbReference>
<name>A0ABU4IYN5_9VIBR</name>
<dbReference type="Pfam" id="PF00480">
    <property type="entry name" value="ROK"/>
    <property type="match status" value="1"/>
</dbReference>
<dbReference type="SUPFAM" id="SSF53067">
    <property type="entry name" value="Actin-like ATPase domain"/>
    <property type="match status" value="1"/>
</dbReference>
<evidence type="ECO:0000313" key="2">
    <source>
        <dbReference type="EMBL" id="MDW6093333.1"/>
    </source>
</evidence>
<dbReference type="EMBL" id="JAWRCP010000001">
    <property type="protein sequence ID" value="MDW6093333.1"/>
    <property type="molecule type" value="Genomic_DNA"/>
</dbReference>
<dbReference type="Gene3D" id="1.10.10.10">
    <property type="entry name" value="Winged helix-like DNA-binding domain superfamily/Winged helix DNA-binding domain"/>
    <property type="match status" value="1"/>
</dbReference>
<reference evidence="2 3" key="1">
    <citation type="submission" date="2023-11" db="EMBL/GenBank/DDBJ databases">
        <title>Plant-associative lifestyle of Vibrio porteresiae and its evolutionary dynamics.</title>
        <authorList>
            <person name="Rameshkumar N."/>
            <person name="Kirti K."/>
        </authorList>
    </citation>
    <scope>NUCLEOTIDE SEQUENCE [LARGE SCALE GENOMIC DNA]</scope>
    <source>
        <strain evidence="2 3">MSSRF7</strain>
    </source>
</reference>
<protein>
    <submittedName>
        <fullName evidence="2">ROK family protein</fullName>
    </submittedName>
</protein>
<dbReference type="Gene3D" id="3.30.420.40">
    <property type="match status" value="2"/>
</dbReference>
<dbReference type="Proteomes" id="UP001279860">
    <property type="component" value="Unassembled WGS sequence"/>
</dbReference>
<evidence type="ECO:0000313" key="3">
    <source>
        <dbReference type="Proteomes" id="UP001279860"/>
    </source>
</evidence>
<sequence length="405" mass="44581">MYTAQPGHIDHIKQINAGRVYKLIDQKGPISRIDLSKESELAPASITKITRELIDAHLIHETTVQEAISRGRPAVGLQTRNEGWQFLSIRLGRGYLTIALHELSGDVLIDTKIDIHEVDQDDLLARLFHEIEEFFLTYTQQLERVTAIAVTLPGLVDAENGVVLQMPHYHVDNLALGAEIYQVTGLPVFIANDTRAWALAEKLFGHSQDDENSVLISIHNGLNAGIIVNGRVLQGKHGNIGDLGHIQIDPLGLPCHCGNRGCLETVTSSKALREQAMSRIANGEQSSLSRLAEIAIEDICIAAAQGDPLSCDIMDRLGRHLGQAIAIVINMFNPEKVLIGGVINQAKAIVYPPMLNYIETQCNPAYREQVKIVESRFYKQSTMPGAALIKQALYDGSLLMTIVDR</sequence>
<comment type="caution">
    <text evidence="2">The sequence shown here is derived from an EMBL/GenBank/DDBJ whole genome shotgun (WGS) entry which is preliminary data.</text>
</comment>
<dbReference type="InterPro" id="IPR036390">
    <property type="entry name" value="WH_DNA-bd_sf"/>
</dbReference>
<dbReference type="PANTHER" id="PTHR18964:SF149">
    <property type="entry name" value="BIFUNCTIONAL UDP-N-ACETYLGLUCOSAMINE 2-EPIMERASE_N-ACETYLMANNOSAMINE KINASE"/>
    <property type="match status" value="1"/>
</dbReference>
<evidence type="ECO:0000256" key="1">
    <source>
        <dbReference type="ARBA" id="ARBA00006479"/>
    </source>
</evidence>
<gene>
    <name evidence="2" type="ORF">SBX64_12320</name>
</gene>
<dbReference type="SUPFAM" id="SSF46785">
    <property type="entry name" value="Winged helix' DNA-binding domain"/>
    <property type="match status" value="1"/>
</dbReference>
<accession>A0ABU4IYN5</accession>
<keyword evidence="3" id="KW-1185">Reference proteome</keyword>
<comment type="similarity">
    <text evidence="1">Belongs to the ROK (NagC/XylR) family.</text>
</comment>
<dbReference type="PANTHER" id="PTHR18964">
    <property type="entry name" value="ROK (REPRESSOR, ORF, KINASE) FAMILY"/>
    <property type="match status" value="1"/>
</dbReference>
<dbReference type="InterPro" id="IPR000600">
    <property type="entry name" value="ROK"/>
</dbReference>
<proteinExistence type="inferred from homology"/>